<dbReference type="SMART" id="SM01041">
    <property type="entry name" value="BRO1"/>
    <property type="match status" value="1"/>
</dbReference>
<accession>A9NVK6</accession>
<comment type="similarity">
    <text evidence="1">Belongs to the BROX family.</text>
</comment>
<dbReference type="Pfam" id="PF03097">
    <property type="entry name" value="BRO1"/>
    <property type="match status" value="1"/>
</dbReference>
<dbReference type="InterPro" id="IPR004328">
    <property type="entry name" value="BRO1_dom"/>
</dbReference>
<dbReference type="EMBL" id="EF085360">
    <property type="protein sequence ID" value="ABK24667.1"/>
    <property type="molecule type" value="mRNA"/>
</dbReference>
<name>A9NVK6_PICSI</name>
<sequence length="379" mass="43050">MLLHFQDAAKLKTKKVVYEETFYARDSGTLEQLKELSSRRRAVEESVNGSSFITAAIAREMAGGTTSRIQQDLQKLELYLPLLENLVMSVESVGDKYQILQWTTNLKIQWTSALNSSPAFSLGGPKFFRIDNLRFELGMALFVYGALLRERGLEMLCSDFVESATLFRKAAGVYEYLSQDVLPPLEPKLPPERPPEATPSMASIMRLVCLAEAQAVTVRKAEEKTTSISLLAKLHYGVAQFVEEASNLLRSSVADWNDISDRFRRFLSGCFVLHEARSQRYIASDLKAEEHLGLALGVLRCAKSNFQGRLPGEDSWRQIFRQEIDALDQMLRKCEHENEFIWHDKLPSLDELPLLEGKKIVAPIAYRPFGLDREFLFIM</sequence>
<dbReference type="InterPro" id="IPR038898">
    <property type="entry name" value="BROX"/>
</dbReference>
<dbReference type="PANTHER" id="PTHR23032:SF20">
    <property type="entry name" value="ENDOSOMAL TARGETING BRO1-LIKE DOMAIN-CONTAINING PROTEIN"/>
    <property type="match status" value="1"/>
</dbReference>
<organism evidence="3">
    <name type="scientific">Picea sitchensis</name>
    <name type="common">Sitka spruce</name>
    <name type="synonym">Pinus sitchensis</name>
    <dbReference type="NCBI Taxonomy" id="3332"/>
    <lineage>
        <taxon>Eukaryota</taxon>
        <taxon>Viridiplantae</taxon>
        <taxon>Streptophyta</taxon>
        <taxon>Embryophyta</taxon>
        <taxon>Tracheophyta</taxon>
        <taxon>Spermatophyta</taxon>
        <taxon>Pinopsida</taxon>
        <taxon>Pinidae</taxon>
        <taxon>Conifers I</taxon>
        <taxon>Pinales</taxon>
        <taxon>Pinaceae</taxon>
        <taxon>Picea</taxon>
    </lineage>
</organism>
<evidence type="ECO:0000256" key="1">
    <source>
        <dbReference type="ARBA" id="ARBA00008901"/>
    </source>
</evidence>
<dbReference type="Gene3D" id="1.25.40.280">
    <property type="entry name" value="alix/aip1 like domains"/>
    <property type="match status" value="1"/>
</dbReference>
<evidence type="ECO:0000259" key="2">
    <source>
        <dbReference type="PROSITE" id="PS51180"/>
    </source>
</evidence>
<reference evidence="3" key="1">
    <citation type="journal article" date="2008" name="BMC Genomics">
        <title>A conifer genomics resource of 200,000 spruce (Picea spp.) ESTs and 6,464 high-quality, sequence-finished full-length cDNAs for Sitka spruce (Picea sitchensis).</title>
        <authorList>
            <person name="Ralph S.G."/>
            <person name="Chun H.J."/>
            <person name="Kolosova N."/>
            <person name="Cooper D."/>
            <person name="Oddy C."/>
            <person name="Ritland C.E."/>
            <person name="Kirkpatrick R."/>
            <person name="Moore R."/>
            <person name="Barber S."/>
            <person name="Holt R.A."/>
            <person name="Jones S.J."/>
            <person name="Marra M.A."/>
            <person name="Douglas C.J."/>
            <person name="Ritland K."/>
            <person name="Bohlmann J."/>
        </authorList>
    </citation>
    <scope>NUCLEOTIDE SEQUENCE</scope>
    <source>
        <tissue evidence="3">Bark</tissue>
    </source>
</reference>
<dbReference type="PANTHER" id="PTHR23032">
    <property type="entry name" value="BRO1 DOMAIN-CONTAINING PROTEIN BROX"/>
    <property type="match status" value="1"/>
</dbReference>
<proteinExistence type="evidence at transcript level"/>
<dbReference type="PROSITE" id="PS51180">
    <property type="entry name" value="BRO1"/>
    <property type="match status" value="1"/>
</dbReference>
<dbReference type="CDD" id="cd09247">
    <property type="entry name" value="BRO1_Alix_like_2"/>
    <property type="match status" value="1"/>
</dbReference>
<protein>
    <recommendedName>
        <fullName evidence="2">BRO1 domain-containing protein</fullName>
    </recommendedName>
</protein>
<dbReference type="AlphaFoldDB" id="A9NVK6"/>
<evidence type="ECO:0000313" key="3">
    <source>
        <dbReference type="EMBL" id="ABK24667.1"/>
    </source>
</evidence>
<dbReference type="InterPro" id="IPR038499">
    <property type="entry name" value="BRO1_sf"/>
</dbReference>
<feature type="domain" description="BRO1" evidence="2">
    <location>
        <begin position="1"/>
        <end position="379"/>
    </location>
</feature>